<organism evidence="4 5">
    <name type="scientific">Candidatus Aeolococcus gillhamiae</name>
    <dbReference type="NCBI Taxonomy" id="3127015"/>
    <lineage>
        <taxon>Bacteria</taxon>
        <taxon>Bacillati</taxon>
        <taxon>Candidatus Dormiibacterota</taxon>
        <taxon>Candidatus Dormibacteria</taxon>
        <taxon>Candidatus Aeolococcales</taxon>
        <taxon>Candidatus Aeolococcaceae</taxon>
        <taxon>Candidatus Aeolococcus</taxon>
    </lineage>
</organism>
<evidence type="ECO:0000313" key="5">
    <source>
        <dbReference type="Proteomes" id="UP000248724"/>
    </source>
</evidence>
<dbReference type="PROSITE" id="PS51257">
    <property type="entry name" value="PROKAR_LIPOPROTEIN"/>
    <property type="match status" value="1"/>
</dbReference>
<feature type="signal peptide" evidence="2">
    <location>
        <begin position="1"/>
        <end position="37"/>
    </location>
</feature>
<evidence type="ECO:0000256" key="1">
    <source>
        <dbReference type="SAM" id="Phobius"/>
    </source>
</evidence>
<feature type="chain" id="PRO_5016122100" description="DUF4349 domain-containing protein" evidence="2">
    <location>
        <begin position="38"/>
        <end position="319"/>
    </location>
</feature>
<accession>A0A2W6A5L2</accession>
<evidence type="ECO:0000313" key="4">
    <source>
        <dbReference type="EMBL" id="PZR78844.1"/>
    </source>
</evidence>
<dbReference type="InterPro" id="IPR025645">
    <property type="entry name" value="DUF4349"/>
</dbReference>
<dbReference type="AlphaFoldDB" id="A0A2W6A5L2"/>
<evidence type="ECO:0000256" key="2">
    <source>
        <dbReference type="SAM" id="SignalP"/>
    </source>
</evidence>
<gene>
    <name evidence="4" type="ORF">DLM65_12005</name>
</gene>
<evidence type="ECO:0000259" key="3">
    <source>
        <dbReference type="Pfam" id="PF14257"/>
    </source>
</evidence>
<reference evidence="4 5" key="1">
    <citation type="journal article" date="2017" name="Nature">
        <title>Atmospheric trace gases support primary production in Antarctic desert surface soil.</title>
        <authorList>
            <person name="Ji M."/>
            <person name="Greening C."/>
            <person name="Vanwonterghem I."/>
            <person name="Carere C.R."/>
            <person name="Bay S.K."/>
            <person name="Steen J.A."/>
            <person name="Montgomery K."/>
            <person name="Lines T."/>
            <person name="Beardall J."/>
            <person name="van Dorst J."/>
            <person name="Snape I."/>
            <person name="Stott M.B."/>
            <person name="Hugenholtz P."/>
            <person name="Ferrari B.C."/>
        </authorList>
    </citation>
    <scope>NUCLEOTIDE SEQUENCE [LARGE SCALE GENOMIC DNA]</scope>
    <source>
        <strain evidence="4">RRmetagenome_bin12</strain>
    </source>
</reference>
<name>A0A2W6A5L2_9BACT</name>
<feature type="transmembrane region" description="Helical" evidence="1">
    <location>
        <begin position="285"/>
        <end position="305"/>
    </location>
</feature>
<sequence length="319" mass="32080">MNRLRGGHTTHRGTLMTTRRIVVILFATALLAGCASAGTTTGGYSSQGAPGAFALAAGHAVAPDQLSASGGSAGPASGQTAGIVVGTPPSSHIERSVNATYTVAPGTFLTSFEGVIARGVAMGGYVVSSSTQPDSAGRIVSGAVTLKVPTAKIADVLNGMPSGFVASSINFSAVDHTAQFVDVDARLASAHAHLAALDALLAKAISLGDITSLEQQIASVQTEVDTDQGQLNVLTASVDLSTATVQMSERGTTVAPVPPTNPVSSGVGSGWDNAVHLTGAALEGVVTALPLLVVVGVLLLGWRRLTRIGALQRRPDTAE</sequence>
<keyword evidence="2" id="KW-0732">Signal</keyword>
<comment type="caution">
    <text evidence="4">The sequence shown here is derived from an EMBL/GenBank/DDBJ whole genome shotgun (WGS) entry which is preliminary data.</text>
</comment>
<proteinExistence type="predicted"/>
<dbReference type="EMBL" id="QHBU01000238">
    <property type="protein sequence ID" value="PZR78844.1"/>
    <property type="molecule type" value="Genomic_DNA"/>
</dbReference>
<protein>
    <recommendedName>
        <fullName evidence="3">DUF4349 domain-containing protein</fullName>
    </recommendedName>
</protein>
<keyword evidence="1" id="KW-1133">Transmembrane helix</keyword>
<dbReference type="Proteomes" id="UP000248724">
    <property type="component" value="Unassembled WGS sequence"/>
</dbReference>
<feature type="domain" description="DUF4349" evidence="3">
    <location>
        <begin position="108"/>
        <end position="303"/>
    </location>
</feature>
<keyword evidence="1" id="KW-0812">Transmembrane</keyword>
<dbReference type="Pfam" id="PF14257">
    <property type="entry name" value="DUF4349"/>
    <property type="match status" value="1"/>
</dbReference>
<keyword evidence="1" id="KW-0472">Membrane</keyword>